<dbReference type="NCBIfam" id="TIGR01525">
    <property type="entry name" value="ATPase-IB_hvy"/>
    <property type="match status" value="1"/>
</dbReference>
<sequence length="650" mass="72218">MRKHHRHHHDHKGHTHEHGAHTNDHKGHTHDHEGHSHGLVPYLLYGLGVVLFISALFIELEWLKNIFNILSVFVAGYHVIIEGLVHTLKDSMHEKKFKPNIHLLMVLGAFGAILIQEYREAALLILIFAGAHFLEDFAENRSRKDMTALLKMTPTKARKEMALNEWVLMDVEDLKVEDTIIVLKGDQIPLDGIILEGDSTIDQSAITGESMPVEKGMNDTVYAGTFNQGGTLRIQVTKDSFETVLSNILNMVKNAQESHSTRAEFIKRIEPVYVTIVLLIAPVLYILWVTLFKHPSDMAFYKTMVFLIGASPCALAVTDIPATLSAMSALAKRGVLFKGGKHLSNLADIKLVAFDKTGTLTKGILEVTEVVWYNENPLYSKILVSMEQHSNHPLSEAIRRHFITDSILDIKVDEILGNGLQATYEGVLYQIGKPARFEGLTEQMKDQIVSFEHQAKTVICFGSLNEVYGLIALEDQPKPSALDAVQYFKQKNIHTVMISGDTQNTALAISKRIGVDEVHGNVLPEDKAKYVNEMKSKGFTAMVGDGVNDAIALAASDLGIAMKTGTDIAIETSDMVLMNSDLNQMVKAHKTSLRLRRIVLQNILFSIAVVLFLITTNLILDLELSLAVAVHEGSTLVVILNGLRLLKKRD</sequence>
<dbReference type="InterPro" id="IPR036412">
    <property type="entry name" value="HAD-like_sf"/>
</dbReference>
<proteinExistence type="inferred from homology"/>
<keyword evidence="5 11" id="KW-0547">Nucleotide-binding</keyword>
<dbReference type="PRINTS" id="PR00119">
    <property type="entry name" value="CATATPASE"/>
</dbReference>
<dbReference type="Pfam" id="PF00702">
    <property type="entry name" value="Hydrolase"/>
    <property type="match status" value="1"/>
</dbReference>
<evidence type="ECO:0000256" key="3">
    <source>
        <dbReference type="ARBA" id="ARBA00022692"/>
    </source>
</evidence>
<comment type="similarity">
    <text evidence="2 11">Belongs to the cation transport ATPase (P-type) (TC 3.A.3) family. Type IB subfamily.</text>
</comment>
<feature type="transmembrane region" description="Helical" evidence="11">
    <location>
        <begin position="626"/>
        <end position="646"/>
    </location>
</feature>
<dbReference type="PRINTS" id="PR00943">
    <property type="entry name" value="CUATPASE"/>
</dbReference>
<evidence type="ECO:0000256" key="7">
    <source>
        <dbReference type="ARBA" id="ARBA00022842"/>
    </source>
</evidence>
<feature type="compositionally biased region" description="Basic and acidic residues" evidence="12">
    <location>
        <begin position="16"/>
        <end position="33"/>
    </location>
</feature>
<evidence type="ECO:0000256" key="10">
    <source>
        <dbReference type="ARBA" id="ARBA00023136"/>
    </source>
</evidence>
<dbReference type="InterPro" id="IPR051949">
    <property type="entry name" value="Cation_Transport_ATPase"/>
</dbReference>
<keyword evidence="9 11" id="KW-1133">Transmembrane helix</keyword>
<feature type="transmembrane region" description="Helical" evidence="11">
    <location>
        <begin position="97"/>
        <end position="115"/>
    </location>
</feature>
<dbReference type="InterPro" id="IPR027256">
    <property type="entry name" value="P-typ_ATPase_IB"/>
</dbReference>
<dbReference type="Gene3D" id="2.70.150.10">
    <property type="entry name" value="Calcium-transporting ATPase, cytoplasmic transduction domain A"/>
    <property type="match status" value="1"/>
</dbReference>
<dbReference type="SUPFAM" id="SSF81653">
    <property type="entry name" value="Calcium ATPase, transduction domain A"/>
    <property type="match status" value="1"/>
</dbReference>
<keyword evidence="6 11" id="KW-0067">ATP-binding</keyword>
<dbReference type="InterPro" id="IPR001757">
    <property type="entry name" value="P_typ_ATPase"/>
</dbReference>
<feature type="transmembrane region" description="Helical" evidence="11">
    <location>
        <begin position="42"/>
        <end position="60"/>
    </location>
</feature>
<evidence type="ECO:0000256" key="8">
    <source>
        <dbReference type="ARBA" id="ARBA00022967"/>
    </source>
</evidence>
<evidence type="ECO:0000256" key="1">
    <source>
        <dbReference type="ARBA" id="ARBA00004141"/>
    </source>
</evidence>
<dbReference type="InterPro" id="IPR018303">
    <property type="entry name" value="ATPase_P-typ_P_site"/>
</dbReference>
<dbReference type="PANTHER" id="PTHR43079">
    <property type="entry name" value="PROBABLE CADMIUM/ZINC-TRANSPORTING ATPASE HMA1"/>
    <property type="match status" value="1"/>
</dbReference>
<dbReference type="SFLD" id="SFLDS00003">
    <property type="entry name" value="Haloacid_Dehalogenase"/>
    <property type="match status" value="1"/>
</dbReference>
<dbReference type="SUPFAM" id="SSF56784">
    <property type="entry name" value="HAD-like"/>
    <property type="match status" value="1"/>
</dbReference>
<dbReference type="NCBIfam" id="TIGR01494">
    <property type="entry name" value="ATPase_P-type"/>
    <property type="match status" value="1"/>
</dbReference>
<evidence type="ECO:0000256" key="11">
    <source>
        <dbReference type="RuleBase" id="RU362081"/>
    </source>
</evidence>
<keyword evidence="11" id="KW-1003">Cell membrane</keyword>
<reference evidence="15" key="1">
    <citation type="submission" date="2023-07" db="EMBL/GenBank/DDBJ databases">
        <title>Novel Mycoplasma species identified in domestic and wild animals.</title>
        <authorList>
            <person name="Volokhov D.V."/>
            <person name="Furtak V.A."/>
            <person name="Zagorodnyaya T.A."/>
        </authorList>
    </citation>
    <scope>NUCLEOTIDE SEQUENCE [LARGE SCALE GENOMIC DNA]</scope>
    <source>
        <strain evidence="15">92-19</strain>
    </source>
</reference>
<feature type="domain" description="P-type ATPase A" evidence="13">
    <location>
        <begin position="152"/>
        <end position="252"/>
    </location>
</feature>
<evidence type="ECO:0000256" key="5">
    <source>
        <dbReference type="ARBA" id="ARBA00022741"/>
    </source>
</evidence>
<dbReference type="InterPro" id="IPR059000">
    <property type="entry name" value="ATPase_P-type_domA"/>
</dbReference>
<evidence type="ECO:0000313" key="15">
    <source>
        <dbReference type="Proteomes" id="UP001209076"/>
    </source>
</evidence>
<feature type="compositionally biased region" description="Basic residues" evidence="12">
    <location>
        <begin position="1"/>
        <end position="15"/>
    </location>
</feature>
<name>A0ABT2PX39_9MOLU</name>
<evidence type="ECO:0000256" key="9">
    <source>
        <dbReference type="ARBA" id="ARBA00022989"/>
    </source>
</evidence>
<evidence type="ECO:0000256" key="12">
    <source>
        <dbReference type="SAM" id="MobiDB-lite"/>
    </source>
</evidence>
<evidence type="ECO:0000256" key="4">
    <source>
        <dbReference type="ARBA" id="ARBA00022723"/>
    </source>
</evidence>
<accession>A0ABT2PX39</accession>
<dbReference type="Gene3D" id="3.40.1110.10">
    <property type="entry name" value="Calcium-transporting ATPase, cytoplasmic domain N"/>
    <property type="match status" value="1"/>
</dbReference>
<dbReference type="InterPro" id="IPR023298">
    <property type="entry name" value="ATPase_P-typ_TM_dom_sf"/>
</dbReference>
<dbReference type="PROSITE" id="PS00154">
    <property type="entry name" value="ATPASE_E1_E2"/>
    <property type="match status" value="1"/>
</dbReference>
<evidence type="ECO:0000259" key="13">
    <source>
        <dbReference type="Pfam" id="PF00122"/>
    </source>
</evidence>
<dbReference type="Proteomes" id="UP001209076">
    <property type="component" value="Unassembled WGS sequence"/>
</dbReference>
<dbReference type="EMBL" id="JAOEGN010000015">
    <property type="protein sequence ID" value="MCU0105519.1"/>
    <property type="molecule type" value="Genomic_DNA"/>
</dbReference>
<dbReference type="InterPro" id="IPR044492">
    <property type="entry name" value="P_typ_ATPase_HD_dom"/>
</dbReference>
<evidence type="ECO:0000256" key="2">
    <source>
        <dbReference type="ARBA" id="ARBA00006024"/>
    </source>
</evidence>
<keyword evidence="3 11" id="KW-0812">Transmembrane</keyword>
<organism evidence="14 15">
    <name type="scientific">Paracholeplasma vituli</name>
    <dbReference type="NCBI Taxonomy" id="69473"/>
    <lineage>
        <taxon>Bacteria</taxon>
        <taxon>Bacillati</taxon>
        <taxon>Mycoplasmatota</taxon>
        <taxon>Mollicutes</taxon>
        <taxon>Acholeplasmatales</taxon>
        <taxon>Acholeplasmataceae</taxon>
        <taxon>Paracholeplasma</taxon>
    </lineage>
</organism>
<feature type="transmembrane region" description="Helical" evidence="11">
    <location>
        <begin position="599"/>
        <end position="620"/>
    </location>
</feature>
<protein>
    <submittedName>
        <fullName evidence="14">Heavy metal translocating P-type ATPase</fullName>
    </submittedName>
</protein>
<dbReference type="InterPro" id="IPR023299">
    <property type="entry name" value="ATPase_P-typ_cyto_dom_N"/>
</dbReference>
<comment type="subcellular location">
    <subcellularLocation>
        <location evidence="11">Cell membrane</location>
    </subcellularLocation>
    <subcellularLocation>
        <location evidence="1">Membrane</location>
        <topology evidence="1">Multi-pass membrane protein</topology>
    </subcellularLocation>
</comment>
<keyword evidence="7" id="KW-0460">Magnesium</keyword>
<dbReference type="InterPro" id="IPR008250">
    <property type="entry name" value="ATPase_P-typ_transduc_dom_A_sf"/>
</dbReference>
<evidence type="ECO:0000313" key="14">
    <source>
        <dbReference type="EMBL" id="MCU0105519.1"/>
    </source>
</evidence>
<evidence type="ECO:0000256" key="6">
    <source>
        <dbReference type="ARBA" id="ARBA00022840"/>
    </source>
</evidence>
<gene>
    <name evidence="14" type="ORF">N7603_07590</name>
</gene>
<keyword evidence="8" id="KW-1278">Translocase</keyword>
<comment type="caution">
    <text evidence="14">The sequence shown here is derived from an EMBL/GenBank/DDBJ whole genome shotgun (WGS) entry which is preliminary data.</text>
</comment>
<keyword evidence="15" id="KW-1185">Reference proteome</keyword>
<dbReference type="NCBIfam" id="TIGR01512">
    <property type="entry name" value="ATPase-IB2_Cd"/>
    <property type="match status" value="1"/>
</dbReference>
<feature type="transmembrane region" description="Helical" evidence="11">
    <location>
        <begin position="272"/>
        <end position="292"/>
    </location>
</feature>
<keyword evidence="4 11" id="KW-0479">Metal-binding</keyword>
<dbReference type="SUPFAM" id="SSF81665">
    <property type="entry name" value="Calcium ATPase, transmembrane domain M"/>
    <property type="match status" value="1"/>
</dbReference>
<dbReference type="Gene3D" id="3.40.50.1000">
    <property type="entry name" value="HAD superfamily/HAD-like"/>
    <property type="match status" value="1"/>
</dbReference>
<dbReference type="InterPro" id="IPR023214">
    <property type="entry name" value="HAD_sf"/>
</dbReference>
<dbReference type="Pfam" id="PF00122">
    <property type="entry name" value="E1-E2_ATPase"/>
    <property type="match status" value="1"/>
</dbReference>
<dbReference type="PANTHER" id="PTHR43079:SF1">
    <property type="entry name" value="CADMIUM_ZINC-TRANSPORTING ATPASE HMA1, CHLOROPLASTIC-RELATED"/>
    <property type="match status" value="1"/>
</dbReference>
<feature type="region of interest" description="Disordered" evidence="12">
    <location>
        <begin position="1"/>
        <end position="33"/>
    </location>
</feature>
<dbReference type="SFLD" id="SFLDF00027">
    <property type="entry name" value="p-type_atpase"/>
    <property type="match status" value="1"/>
</dbReference>
<dbReference type="SFLD" id="SFLDG00002">
    <property type="entry name" value="C1.7:_P-type_atpase_like"/>
    <property type="match status" value="1"/>
</dbReference>
<feature type="transmembrane region" description="Helical" evidence="11">
    <location>
        <begin position="304"/>
        <end position="331"/>
    </location>
</feature>
<feature type="transmembrane region" description="Helical" evidence="11">
    <location>
        <begin position="66"/>
        <end position="85"/>
    </location>
</feature>
<dbReference type="RefSeq" id="WP_262096832.1">
    <property type="nucleotide sequence ID" value="NZ_JAOEGN010000015.1"/>
</dbReference>
<keyword evidence="10 11" id="KW-0472">Membrane</keyword>